<proteinExistence type="predicted"/>
<name>A0AAW0S1A7_9HYPO</name>
<reference evidence="2 3" key="1">
    <citation type="submission" date="2020-02" db="EMBL/GenBank/DDBJ databases">
        <title>Comparative genomics of the hypocrealean fungal genus Beauvera.</title>
        <authorList>
            <person name="Showalter D.N."/>
            <person name="Bushley K.E."/>
            <person name="Rehner S.A."/>
        </authorList>
    </citation>
    <scope>NUCLEOTIDE SEQUENCE [LARGE SCALE GENOMIC DNA]</scope>
    <source>
        <strain evidence="2 3">ARSEF4384</strain>
    </source>
</reference>
<dbReference type="EMBL" id="JAAHCF010000092">
    <property type="protein sequence ID" value="KAK8148388.1"/>
    <property type="molecule type" value="Genomic_DNA"/>
</dbReference>
<feature type="region of interest" description="Disordered" evidence="1">
    <location>
        <begin position="1"/>
        <end position="30"/>
    </location>
</feature>
<organism evidence="2 3">
    <name type="scientific">Beauveria asiatica</name>
    <dbReference type="NCBI Taxonomy" id="1069075"/>
    <lineage>
        <taxon>Eukaryota</taxon>
        <taxon>Fungi</taxon>
        <taxon>Dikarya</taxon>
        <taxon>Ascomycota</taxon>
        <taxon>Pezizomycotina</taxon>
        <taxon>Sordariomycetes</taxon>
        <taxon>Hypocreomycetidae</taxon>
        <taxon>Hypocreales</taxon>
        <taxon>Cordycipitaceae</taxon>
        <taxon>Beauveria</taxon>
    </lineage>
</organism>
<gene>
    <name evidence="2" type="ORF">G3M48_010298</name>
</gene>
<keyword evidence="3" id="KW-1185">Reference proteome</keyword>
<accession>A0AAW0S1A7</accession>
<evidence type="ECO:0000313" key="2">
    <source>
        <dbReference type="EMBL" id="KAK8148388.1"/>
    </source>
</evidence>
<feature type="compositionally biased region" description="Polar residues" evidence="1">
    <location>
        <begin position="1"/>
        <end position="12"/>
    </location>
</feature>
<evidence type="ECO:0000256" key="1">
    <source>
        <dbReference type="SAM" id="MobiDB-lite"/>
    </source>
</evidence>
<evidence type="ECO:0000313" key="3">
    <source>
        <dbReference type="Proteomes" id="UP001397290"/>
    </source>
</evidence>
<comment type="caution">
    <text evidence="2">The sequence shown here is derived from an EMBL/GenBank/DDBJ whole genome shotgun (WGS) entry which is preliminary data.</text>
</comment>
<dbReference type="AlphaFoldDB" id="A0AAW0S1A7"/>
<protein>
    <submittedName>
        <fullName evidence="2">Uncharacterized protein</fullName>
    </submittedName>
</protein>
<dbReference type="Proteomes" id="UP001397290">
    <property type="component" value="Unassembled WGS sequence"/>
</dbReference>
<sequence>MVLQSWEYSSDGESLPVYGSEACSDDNGNLTGKESPKSCSLFFGEDITDEDSDAERSVDAIAEERLAVAACAAVHDAESEGRPGAAQGDNFAPSDAWLQELEMMCKELEADIMIILDRLDHLCAANAVAPTRVAAVATITATGQDTGTQTYRQERPVASVWAEEVIVRGQQVVVEDGGTWKYVTIVLFFIATLWTAFRVALDS</sequence>